<reference evidence="1" key="1">
    <citation type="submission" date="2014-09" db="EMBL/GenBank/DDBJ databases">
        <authorList>
            <person name="Magalhaes I.L.F."/>
            <person name="Oliveira U."/>
            <person name="Santos F.R."/>
            <person name="Vidigal T.H.D.A."/>
            <person name="Brescovit A.D."/>
            <person name="Santos A.J."/>
        </authorList>
    </citation>
    <scope>NUCLEOTIDE SEQUENCE</scope>
    <source>
        <tissue evidence="1">Shoot tissue taken approximately 20 cm above the soil surface</tissue>
    </source>
</reference>
<name>A0A0A9DLZ5_ARUDO</name>
<reference evidence="1" key="2">
    <citation type="journal article" date="2015" name="Data Brief">
        <title>Shoot transcriptome of the giant reed, Arundo donax.</title>
        <authorList>
            <person name="Barrero R.A."/>
            <person name="Guerrero F.D."/>
            <person name="Moolhuijzen P."/>
            <person name="Goolsby J.A."/>
            <person name="Tidwell J."/>
            <person name="Bellgard S.E."/>
            <person name="Bellgard M.I."/>
        </authorList>
    </citation>
    <scope>NUCLEOTIDE SEQUENCE</scope>
    <source>
        <tissue evidence="1">Shoot tissue taken approximately 20 cm above the soil surface</tissue>
    </source>
</reference>
<protein>
    <submittedName>
        <fullName evidence="1">Uncharacterized protein</fullName>
    </submittedName>
</protein>
<accession>A0A0A9DLZ5</accession>
<organism evidence="1">
    <name type="scientific">Arundo donax</name>
    <name type="common">Giant reed</name>
    <name type="synonym">Donax arundinaceus</name>
    <dbReference type="NCBI Taxonomy" id="35708"/>
    <lineage>
        <taxon>Eukaryota</taxon>
        <taxon>Viridiplantae</taxon>
        <taxon>Streptophyta</taxon>
        <taxon>Embryophyta</taxon>
        <taxon>Tracheophyta</taxon>
        <taxon>Spermatophyta</taxon>
        <taxon>Magnoliopsida</taxon>
        <taxon>Liliopsida</taxon>
        <taxon>Poales</taxon>
        <taxon>Poaceae</taxon>
        <taxon>PACMAD clade</taxon>
        <taxon>Arundinoideae</taxon>
        <taxon>Arundineae</taxon>
        <taxon>Arundo</taxon>
    </lineage>
</organism>
<dbReference type="AlphaFoldDB" id="A0A0A9DLZ5"/>
<evidence type="ECO:0000313" key="1">
    <source>
        <dbReference type="EMBL" id="JAD86655.1"/>
    </source>
</evidence>
<dbReference type="EMBL" id="GBRH01211240">
    <property type="protein sequence ID" value="JAD86655.1"/>
    <property type="molecule type" value="Transcribed_RNA"/>
</dbReference>
<proteinExistence type="predicted"/>
<sequence>MTTMMEQHAAVPVHVYCTPCPLATWRMPPIDLIVAICCASFSLRGQRRCCPFYLAPITALLRQLAVANGESRVTPYTWELPACPC</sequence>